<dbReference type="Proteomes" id="UP000000674">
    <property type="component" value="Chromosome"/>
</dbReference>
<dbReference type="EMBL" id="CP000477">
    <property type="protein sequence ID" value="ABK14792.1"/>
    <property type="molecule type" value="Genomic_DNA"/>
</dbReference>
<dbReference type="InterPro" id="IPR036390">
    <property type="entry name" value="WH_DNA-bd_sf"/>
</dbReference>
<dbReference type="RefSeq" id="WP_011696186.1">
    <property type="nucleotide sequence ID" value="NC_008553.1"/>
</dbReference>
<dbReference type="PIRSF" id="PIRSF006692">
    <property type="entry name" value="TF_HTH_AF0396_prd"/>
    <property type="match status" value="1"/>
</dbReference>
<dbReference type="InterPro" id="IPR016490">
    <property type="entry name" value="Tscrpt_reg_HTH_AF0396-typ3"/>
</dbReference>
<accession>A0B7W8</accession>
<keyword evidence="3" id="KW-1185">Reference proteome</keyword>
<organism evidence="2 3">
    <name type="scientific">Methanothrix thermoacetophila (strain DSM 6194 / JCM 14653 / NBRC 101360 / PT)</name>
    <name type="common">Methanosaeta thermophila</name>
    <dbReference type="NCBI Taxonomy" id="349307"/>
    <lineage>
        <taxon>Archaea</taxon>
        <taxon>Methanobacteriati</taxon>
        <taxon>Methanobacteriota</taxon>
        <taxon>Stenosarchaea group</taxon>
        <taxon>Methanomicrobia</taxon>
        <taxon>Methanotrichales</taxon>
        <taxon>Methanotrichaceae</taxon>
        <taxon>Methanothrix</taxon>
    </lineage>
</organism>
<evidence type="ECO:0000259" key="1">
    <source>
        <dbReference type="Pfam" id="PF08350"/>
    </source>
</evidence>
<gene>
    <name evidence="2" type="ordered locus">Mthe_1007</name>
</gene>
<dbReference type="InterPro" id="IPR013561">
    <property type="entry name" value="FilR1_middle_dom"/>
</dbReference>
<sequence length="269" mass="29850">MTVCDDFDLAEDLLKGFTRSAIRTKVLLSLKDGELTAGDLERLLGTRASTILHAVKDMIESGTVVRGLRGYTLTNTGRIQALMLSRLLSAIVVLEKHKDFWRTHDISAIPDDLLVDIGLLRDGEIVSGDPAAILRTQQIFVSQLISSRSIYGVSPIIIPEYPTAIDTAVKNGAHVELVLTAPIVEIVAREYRDILKDILRKDNFELYRLDAEVRAAFTVIDSSLSLGLFRLDGGYDIGHDLICTGPGAREWGMRLFLHHKKRAERITSI</sequence>
<dbReference type="OrthoDB" id="11410at2157"/>
<dbReference type="AlphaFoldDB" id="A0B7W8"/>
<evidence type="ECO:0000313" key="3">
    <source>
        <dbReference type="Proteomes" id="UP000000674"/>
    </source>
</evidence>
<dbReference type="GeneID" id="4463206"/>
<protein>
    <submittedName>
        <fullName evidence="2">Transcriptional regulator, ArsR family</fullName>
    </submittedName>
</protein>
<dbReference type="STRING" id="349307.Mthe_1007"/>
<feature type="domain" description="Methanogenesis regulatory protein FilR1 middle" evidence="1">
    <location>
        <begin position="135"/>
        <end position="261"/>
    </location>
</feature>
<dbReference type="SUPFAM" id="SSF46785">
    <property type="entry name" value="Winged helix' DNA-binding domain"/>
    <property type="match status" value="1"/>
</dbReference>
<dbReference type="HOGENOM" id="CLU_062767_0_0_2"/>
<proteinExistence type="predicted"/>
<evidence type="ECO:0000313" key="2">
    <source>
        <dbReference type="EMBL" id="ABK14792.1"/>
    </source>
</evidence>
<name>A0B7W8_METTP</name>
<dbReference type="KEGG" id="mtp:Mthe_1007"/>
<dbReference type="Pfam" id="PF08350">
    <property type="entry name" value="FilR1_middle"/>
    <property type="match status" value="1"/>
</dbReference>
<reference evidence="2 3" key="1">
    <citation type="submission" date="2006-10" db="EMBL/GenBank/DDBJ databases">
        <title>Complete sequence of Methanosaeta thermophila PT.</title>
        <authorList>
            <consortium name="US DOE Joint Genome Institute"/>
            <person name="Copeland A."/>
            <person name="Lucas S."/>
            <person name="Lapidus A."/>
            <person name="Barry K."/>
            <person name="Detter J.C."/>
            <person name="Glavina del Rio T."/>
            <person name="Hammon N."/>
            <person name="Israni S."/>
            <person name="Pitluck S."/>
            <person name="Chain P."/>
            <person name="Malfatti S."/>
            <person name="Shin M."/>
            <person name="Vergez L."/>
            <person name="Schmutz J."/>
            <person name="Larimer F."/>
            <person name="Land M."/>
            <person name="Hauser L."/>
            <person name="Kyrpides N."/>
            <person name="Kim E."/>
            <person name="Smith K.S."/>
            <person name="Ingram-Smith C."/>
            <person name="Richardson P."/>
        </authorList>
    </citation>
    <scope>NUCLEOTIDE SEQUENCE [LARGE SCALE GENOMIC DNA]</scope>
    <source>
        <strain evidence="3">DSM 6194 / JCM 14653 / NBRC 101360 / PT</strain>
    </source>
</reference>